<comment type="caution">
    <text evidence="1">The sequence shown here is derived from an EMBL/GenBank/DDBJ whole genome shotgun (WGS) entry which is preliminary data.</text>
</comment>
<accession>A0A6I3S5T0</accession>
<dbReference type="AlphaFoldDB" id="A0A6I3S5T0"/>
<organism evidence="1 2">
    <name type="scientific">Parasutterella excrementihominis</name>
    <dbReference type="NCBI Taxonomy" id="487175"/>
    <lineage>
        <taxon>Bacteria</taxon>
        <taxon>Pseudomonadati</taxon>
        <taxon>Pseudomonadota</taxon>
        <taxon>Betaproteobacteria</taxon>
        <taxon>Burkholderiales</taxon>
        <taxon>Sutterellaceae</taxon>
        <taxon>Parasutterella</taxon>
    </lineage>
</organism>
<proteinExistence type="predicted"/>
<dbReference type="RefSeq" id="WP_021867989.1">
    <property type="nucleotide sequence ID" value="NZ_CAUABC010000001.1"/>
</dbReference>
<name>A0A6I3S5T0_9BURK</name>
<evidence type="ECO:0000313" key="1">
    <source>
        <dbReference type="EMBL" id="MTU43785.1"/>
    </source>
</evidence>
<sequence>MTRINLKDMAVLIEKSPRTEAFFIVADAIKDGLIRPAEVMDYVRKFFPKGEDGTFHKGMFFVGFILATFRRDYEKRTPTESALSERLYKERYNRAGEFLKYARRSINGYCPWAHVDTAMRLEEAINGPATIKPLKLRKPEDEQTIINALIEELVRPAPCALECFKQYTPREAM</sequence>
<gene>
    <name evidence="1" type="ORF">GMD42_09170</name>
</gene>
<evidence type="ECO:0000313" key="2">
    <source>
        <dbReference type="Proteomes" id="UP000462362"/>
    </source>
</evidence>
<dbReference type="Proteomes" id="UP000462362">
    <property type="component" value="Unassembled WGS sequence"/>
</dbReference>
<protein>
    <submittedName>
        <fullName evidence="1">Uncharacterized protein</fullName>
    </submittedName>
</protein>
<reference evidence="1 2" key="1">
    <citation type="journal article" date="2019" name="Nat. Med.">
        <title>A library of human gut bacterial isolates paired with longitudinal multiomics data enables mechanistic microbiome research.</title>
        <authorList>
            <person name="Poyet M."/>
            <person name="Groussin M."/>
            <person name="Gibbons S.M."/>
            <person name="Avila-Pacheco J."/>
            <person name="Jiang X."/>
            <person name="Kearney S.M."/>
            <person name="Perrotta A.R."/>
            <person name="Berdy B."/>
            <person name="Zhao S."/>
            <person name="Lieberman T.D."/>
            <person name="Swanson P.K."/>
            <person name="Smith M."/>
            <person name="Roesemann S."/>
            <person name="Alexander J.E."/>
            <person name="Rich S.A."/>
            <person name="Livny J."/>
            <person name="Vlamakis H."/>
            <person name="Clish C."/>
            <person name="Bullock K."/>
            <person name="Deik A."/>
            <person name="Scott J."/>
            <person name="Pierce K.A."/>
            <person name="Xavier R.J."/>
            <person name="Alm E.J."/>
        </authorList>
    </citation>
    <scope>NUCLEOTIDE SEQUENCE [LARGE SCALE GENOMIC DNA]</scope>
    <source>
        <strain evidence="1 2">BIOML-A2</strain>
    </source>
</reference>
<dbReference type="EMBL" id="WNCL01000029">
    <property type="protein sequence ID" value="MTU43785.1"/>
    <property type="molecule type" value="Genomic_DNA"/>
</dbReference>